<evidence type="ECO:0000256" key="5">
    <source>
        <dbReference type="ARBA" id="ARBA00014184"/>
    </source>
</evidence>
<evidence type="ECO:0000256" key="3">
    <source>
        <dbReference type="ARBA" id="ARBA00004138"/>
    </source>
</evidence>
<comment type="caution">
    <text evidence="15">The sequence shown here is derived from an EMBL/GenBank/DDBJ whole genome shotgun (WGS) entry which is preliminary data.</text>
</comment>
<evidence type="ECO:0000256" key="13">
    <source>
        <dbReference type="ARBA" id="ARBA00046149"/>
    </source>
</evidence>
<dbReference type="SUPFAM" id="SSF52490">
    <property type="entry name" value="Tubulin nucleotide-binding domain-like"/>
    <property type="match status" value="1"/>
</dbReference>
<dbReference type="PRINTS" id="PR01161">
    <property type="entry name" value="TUBULIN"/>
</dbReference>
<reference evidence="15" key="1">
    <citation type="journal article" date="2023" name="IScience">
        <title>Live-bearing cockroach genome reveals convergent evolutionary mechanisms linked to viviparity in insects and beyond.</title>
        <authorList>
            <person name="Fouks B."/>
            <person name="Harrison M.C."/>
            <person name="Mikhailova A.A."/>
            <person name="Marchal E."/>
            <person name="English S."/>
            <person name="Carruthers M."/>
            <person name="Jennings E.C."/>
            <person name="Chiamaka E.L."/>
            <person name="Frigard R.A."/>
            <person name="Pippel M."/>
            <person name="Attardo G.M."/>
            <person name="Benoit J.B."/>
            <person name="Bornberg-Bauer E."/>
            <person name="Tobe S.S."/>
        </authorList>
    </citation>
    <scope>NUCLEOTIDE SEQUENCE</scope>
    <source>
        <strain evidence="15">Stay&amp;Tobe</strain>
    </source>
</reference>
<dbReference type="CDD" id="cd02189">
    <property type="entry name" value="delta_zeta_tubulin-like"/>
    <property type="match status" value="1"/>
</dbReference>
<keyword evidence="16" id="KW-1185">Reference proteome</keyword>
<protein>
    <recommendedName>
        <fullName evidence="5">Tubulin delta chain</fullName>
    </recommendedName>
    <alternativeName>
        <fullName evidence="12">Delta-tubulin</fullName>
    </alternativeName>
</protein>
<comment type="subcellular location">
    <subcellularLocation>
        <location evidence="3">Cell projection</location>
        <location evidence="3">Cilium</location>
    </subcellularLocation>
    <subcellularLocation>
        <location evidence="1">Cytoplasm</location>
        <location evidence="1">Cytoskeleton</location>
        <location evidence="1">Microtubule organizing center</location>
        <location evidence="1">Centrosome</location>
        <location evidence="1">Centriole</location>
    </subcellularLocation>
    <subcellularLocation>
        <location evidence="2">Nucleus</location>
    </subcellularLocation>
</comment>
<dbReference type="SMART" id="SM00864">
    <property type="entry name" value="Tubulin"/>
    <property type="match status" value="1"/>
</dbReference>
<evidence type="ECO:0000256" key="4">
    <source>
        <dbReference type="ARBA" id="ARBA00009636"/>
    </source>
</evidence>
<evidence type="ECO:0000256" key="10">
    <source>
        <dbReference type="ARBA" id="ARBA00023242"/>
    </source>
</evidence>
<keyword evidence="11" id="KW-0966">Cell projection</keyword>
<dbReference type="GO" id="GO:0005929">
    <property type="term" value="C:cilium"/>
    <property type="evidence" value="ECO:0007669"/>
    <property type="project" value="UniProtKB-SubCell"/>
</dbReference>
<dbReference type="PRINTS" id="PR01224">
    <property type="entry name" value="DELTATUBULIN"/>
</dbReference>
<keyword evidence="7" id="KW-0547">Nucleotide-binding</keyword>
<dbReference type="PANTHER" id="PTHR11588">
    <property type="entry name" value="TUBULIN"/>
    <property type="match status" value="1"/>
</dbReference>
<keyword evidence="9" id="KW-0342">GTP-binding</keyword>
<keyword evidence="10" id="KW-0539">Nucleus</keyword>
<dbReference type="Proteomes" id="UP001233999">
    <property type="component" value="Unassembled WGS sequence"/>
</dbReference>
<dbReference type="InterPro" id="IPR002967">
    <property type="entry name" value="Delta_tubulin"/>
</dbReference>
<evidence type="ECO:0000256" key="2">
    <source>
        <dbReference type="ARBA" id="ARBA00004123"/>
    </source>
</evidence>
<comment type="similarity">
    <text evidence="4">Belongs to the tubulin family.</text>
</comment>
<evidence type="ECO:0000313" key="16">
    <source>
        <dbReference type="Proteomes" id="UP001233999"/>
    </source>
</evidence>
<evidence type="ECO:0000256" key="12">
    <source>
        <dbReference type="ARBA" id="ARBA00030594"/>
    </source>
</evidence>
<dbReference type="GO" id="GO:0005200">
    <property type="term" value="F:structural constituent of cytoskeleton"/>
    <property type="evidence" value="ECO:0007669"/>
    <property type="project" value="InterPro"/>
</dbReference>
<sequence>MPMITLQFGQCGNQVGHSFFSLLSRDIKLGYSNEVSLYCQESVDNWFQKISDGNKYLARAILVDTEQKVINDIKKKQSGLHWEYNSNNVISSKGGGTGNNWAFGYGKKGPELKETVLECVRKNIEDCDMLHGFVNILSCAGGTGSGVGSYIIEELYSEYPSKLFISSVVLPYSAGEVITQNYNTVLTLAKLYDVTDMFIVFSNDQLHKMSNSLLKKDSVILQDLNDLIAMKLGSIFQPISDTPLYNFNDIISQLAAHIEYKFVTIKSAPHYPEENKHFEPGISWNLLSDHMKQTLKESEGIDWETKSIKSKLSSRHSQTQYVKCIGNVLITRGEEMQDSGAALASTFNDISMYPQWVPEDAKFQHFHQNRKYLEMNKFISLATNNSSIYHAINGISENAWKVYTHKAHVTSGRGKRLPKHKIDSYATVQPLLNRSLTFSEWPESEKLALLEGLKRHGPYDLDSLCEAVPGKSRDNIKMALAMWWKTARTAMLTSSRGRKNVEGVKKANLPKVILPVEKAPIDQWLMKLENSQAAGSSCQSKLLARTLLYISKYESHPRPEDCNGVDFKALYEFMYAMMRGFPGKNLNAETSAYLLKSIKDIEKFMNERGKVQEMSFLEKTQRITEQDKVLRTYGGKRVKLESAVEPNLDEKKFKELLEIPGFNPLKVKAELLKK</sequence>
<dbReference type="GO" id="GO:0005634">
    <property type="term" value="C:nucleus"/>
    <property type="evidence" value="ECO:0007669"/>
    <property type="project" value="UniProtKB-SubCell"/>
</dbReference>
<evidence type="ECO:0000256" key="1">
    <source>
        <dbReference type="ARBA" id="ARBA00004114"/>
    </source>
</evidence>
<keyword evidence="6" id="KW-0493">Microtubule</keyword>
<evidence type="ECO:0000256" key="7">
    <source>
        <dbReference type="ARBA" id="ARBA00022741"/>
    </source>
</evidence>
<dbReference type="InterPro" id="IPR017975">
    <property type="entry name" value="Tubulin_CS"/>
</dbReference>
<dbReference type="AlphaFoldDB" id="A0AAD7Z4M8"/>
<evidence type="ECO:0000259" key="14">
    <source>
        <dbReference type="SMART" id="SM00864"/>
    </source>
</evidence>
<evidence type="ECO:0000256" key="11">
    <source>
        <dbReference type="ARBA" id="ARBA00023273"/>
    </source>
</evidence>
<dbReference type="GO" id="GO:0007017">
    <property type="term" value="P:microtubule-based process"/>
    <property type="evidence" value="ECO:0007669"/>
    <property type="project" value="InterPro"/>
</dbReference>
<gene>
    <name evidence="15" type="ORF">L9F63_008782</name>
</gene>
<dbReference type="InterPro" id="IPR008280">
    <property type="entry name" value="Tub_FtsZ_C"/>
</dbReference>
<dbReference type="Pfam" id="PF00091">
    <property type="entry name" value="Tubulin"/>
    <property type="match status" value="1"/>
</dbReference>
<evidence type="ECO:0000256" key="6">
    <source>
        <dbReference type="ARBA" id="ARBA00022701"/>
    </source>
</evidence>
<dbReference type="SUPFAM" id="SSF55307">
    <property type="entry name" value="Tubulin C-terminal domain-like"/>
    <property type="match status" value="1"/>
</dbReference>
<dbReference type="GO" id="GO:0005874">
    <property type="term" value="C:microtubule"/>
    <property type="evidence" value="ECO:0007669"/>
    <property type="project" value="UniProtKB-KW"/>
</dbReference>
<dbReference type="InterPro" id="IPR003008">
    <property type="entry name" value="Tubulin_FtsZ_GTPase"/>
</dbReference>
<dbReference type="PROSITE" id="PS00227">
    <property type="entry name" value="TUBULIN"/>
    <property type="match status" value="1"/>
</dbReference>
<name>A0AAD7Z4M8_DIPPU</name>
<dbReference type="Gene3D" id="3.40.50.1440">
    <property type="entry name" value="Tubulin/FtsZ, GTPase domain"/>
    <property type="match status" value="1"/>
</dbReference>
<dbReference type="GO" id="GO:0005525">
    <property type="term" value="F:GTP binding"/>
    <property type="evidence" value="ECO:0007669"/>
    <property type="project" value="UniProtKB-KW"/>
</dbReference>
<dbReference type="InterPro" id="IPR000217">
    <property type="entry name" value="Tubulin"/>
</dbReference>
<dbReference type="GO" id="GO:0030030">
    <property type="term" value="P:cell projection organization"/>
    <property type="evidence" value="ECO:0007669"/>
    <property type="project" value="UniProtKB-KW"/>
</dbReference>
<feature type="domain" description="Tubulin/FtsZ GTPase" evidence="14">
    <location>
        <begin position="47"/>
        <end position="244"/>
    </location>
</feature>
<dbReference type="InterPro" id="IPR036525">
    <property type="entry name" value="Tubulin/FtsZ_GTPase_sf"/>
</dbReference>
<comment type="function">
    <text evidence="13">Acts as a positive regulator of hedgehog signaling and regulates ciliary function.</text>
</comment>
<proteinExistence type="inferred from homology"/>
<accession>A0AAD7Z4M8</accession>
<organism evidence="15 16">
    <name type="scientific">Diploptera punctata</name>
    <name type="common">Pacific beetle cockroach</name>
    <dbReference type="NCBI Taxonomy" id="6984"/>
    <lineage>
        <taxon>Eukaryota</taxon>
        <taxon>Metazoa</taxon>
        <taxon>Ecdysozoa</taxon>
        <taxon>Arthropoda</taxon>
        <taxon>Hexapoda</taxon>
        <taxon>Insecta</taxon>
        <taxon>Pterygota</taxon>
        <taxon>Neoptera</taxon>
        <taxon>Polyneoptera</taxon>
        <taxon>Dictyoptera</taxon>
        <taxon>Blattodea</taxon>
        <taxon>Blaberoidea</taxon>
        <taxon>Blaberidae</taxon>
        <taxon>Diplopterinae</taxon>
        <taxon>Diploptera</taxon>
    </lineage>
</organism>
<reference evidence="15" key="2">
    <citation type="submission" date="2023-05" db="EMBL/GenBank/DDBJ databases">
        <authorList>
            <person name="Fouks B."/>
        </authorList>
    </citation>
    <scope>NUCLEOTIDE SEQUENCE</scope>
    <source>
        <strain evidence="15">Stay&amp;Tobe</strain>
        <tissue evidence="15">Testes</tissue>
    </source>
</reference>
<evidence type="ECO:0000313" key="15">
    <source>
        <dbReference type="EMBL" id="KAJ9573858.1"/>
    </source>
</evidence>
<dbReference type="GO" id="GO:0005814">
    <property type="term" value="C:centriole"/>
    <property type="evidence" value="ECO:0007669"/>
    <property type="project" value="UniProtKB-SubCell"/>
</dbReference>
<evidence type="ECO:0000256" key="8">
    <source>
        <dbReference type="ARBA" id="ARBA00022794"/>
    </source>
</evidence>
<dbReference type="EMBL" id="JASPKZ010010674">
    <property type="protein sequence ID" value="KAJ9573858.1"/>
    <property type="molecule type" value="Genomic_DNA"/>
</dbReference>
<evidence type="ECO:0000256" key="9">
    <source>
        <dbReference type="ARBA" id="ARBA00023134"/>
    </source>
</evidence>
<keyword evidence="8" id="KW-0970">Cilium biogenesis/degradation</keyword>